<dbReference type="Pfam" id="PF10373">
    <property type="entry name" value="EST1_DNA_bind"/>
    <property type="match status" value="1"/>
</dbReference>
<evidence type="ECO:0000256" key="2">
    <source>
        <dbReference type="SAM" id="MobiDB-lite"/>
    </source>
</evidence>
<feature type="compositionally biased region" description="Acidic residues" evidence="2">
    <location>
        <begin position="499"/>
        <end position="526"/>
    </location>
</feature>
<keyword evidence="5" id="KW-1185">Reference proteome</keyword>
<dbReference type="GO" id="GO:0070034">
    <property type="term" value="F:telomerase RNA binding"/>
    <property type="evidence" value="ECO:0007669"/>
    <property type="project" value="TreeGrafter"/>
</dbReference>
<evidence type="ECO:0000256" key="1">
    <source>
        <dbReference type="ARBA" id="ARBA00023161"/>
    </source>
</evidence>
<feature type="compositionally biased region" description="Basic residues" evidence="2">
    <location>
        <begin position="460"/>
        <end position="480"/>
    </location>
</feature>
<dbReference type="SUPFAM" id="SSF48452">
    <property type="entry name" value="TPR-like"/>
    <property type="match status" value="1"/>
</dbReference>
<name>A0AAE1F0N7_PETCI</name>
<evidence type="ECO:0000313" key="5">
    <source>
        <dbReference type="Proteomes" id="UP001286313"/>
    </source>
</evidence>
<feature type="region of interest" description="Disordered" evidence="2">
    <location>
        <begin position="427"/>
        <end position="551"/>
    </location>
</feature>
<gene>
    <name evidence="4" type="ORF">Pcinc_029564</name>
</gene>
<comment type="caution">
    <text evidence="4">The sequence shown here is derived from an EMBL/GenBank/DDBJ whole genome shotgun (WGS) entry which is preliminary data.</text>
</comment>
<dbReference type="GO" id="GO:0042162">
    <property type="term" value="F:telomeric DNA binding"/>
    <property type="evidence" value="ECO:0007669"/>
    <property type="project" value="TreeGrafter"/>
</dbReference>
<dbReference type="Proteomes" id="UP001286313">
    <property type="component" value="Unassembled WGS sequence"/>
</dbReference>
<dbReference type="InterPro" id="IPR018834">
    <property type="entry name" value="DNA/RNA-bd_Est1-type"/>
</dbReference>
<proteinExistence type="predicted"/>
<dbReference type="PANTHER" id="PTHR15696">
    <property type="entry name" value="SMG-7 SUPPRESSOR WITH MORPHOLOGICAL EFFECT ON GENITALIA PROTEIN 7"/>
    <property type="match status" value="1"/>
</dbReference>
<feature type="domain" description="DNA/RNA-binding" evidence="3">
    <location>
        <begin position="186"/>
        <end position="430"/>
    </location>
</feature>
<feature type="region of interest" description="Disordered" evidence="2">
    <location>
        <begin position="310"/>
        <end position="351"/>
    </location>
</feature>
<accession>A0AAE1F0N7</accession>
<keyword evidence="1" id="KW-0866">Nonsense-mediated mRNA decay</keyword>
<dbReference type="Gene3D" id="1.25.40.10">
    <property type="entry name" value="Tetratricopeptide repeat domain"/>
    <property type="match status" value="1"/>
</dbReference>
<dbReference type="GO" id="GO:0000184">
    <property type="term" value="P:nuclear-transcribed mRNA catabolic process, nonsense-mediated decay"/>
    <property type="evidence" value="ECO:0007669"/>
    <property type="project" value="UniProtKB-KW"/>
</dbReference>
<dbReference type="EMBL" id="JAWQEG010003721">
    <property type="protein sequence ID" value="KAK3864785.1"/>
    <property type="molecule type" value="Genomic_DNA"/>
</dbReference>
<feature type="region of interest" description="Disordered" evidence="2">
    <location>
        <begin position="725"/>
        <end position="748"/>
    </location>
</feature>
<evidence type="ECO:0000259" key="3">
    <source>
        <dbReference type="Pfam" id="PF10373"/>
    </source>
</evidence>
<sequence>MKRTTLTTGERADHLDQIKKLNKHVSECVRRANASLGEAGTVGALFSPQGVGVRVRLKEACERVMLAKPGSHARPVEEILWRKVYYEPLTAAKKMKKGSSWSNSEALWIEKHLWDGVAYYHQLLHSQSPTHPHILTPDLLPVTNDECVSGGEGCNQESIHRYLTCLADLTRYMLDLPSPPPPHLPARYYLQALHYQPEGGLVHSNLATVYTSSDQPLLAVAHNLRALTCDKSFESAEGNLKRLLEKSRTIYESSGEEPKEQMPAHRHYSLFLHSLLSLVSCFIHNRSTEEVARVCQDVLVRLSQALETCDDPDTDTSDCAPSPAPTSSNGHVATALQNGRDSPGVGEEKKPTHGFLLTPNAVVIVCAVLSLCIKRLQKQGSHMNMAQALLVSVLMTLISHVTSRLEQRISLVDPSFLSKLLPKEDKNNVEENNKDGSTVLNEKENNSSSHNECVDAVKNNKSKKKKSVRNNRLAGLRRRRVNGDAATGSDDEHSSLDSSSDEDDKENDDELILSSDDEEEEEEEDLDISHLCSSEDDDSDEDVKVESEQEWTGLSTGEHLELIGQEGMLGAVLVGCWWLRRDNHAIHLCLKTADALWTALAKLLNLIRLDFDQLSADPHGIRQDVISLFQDSKQAAKVTSSTLADALLITPLPEDLMLHTLIPSFLPPSPKALNLKSLELVLLRVKRLHDFGEELSSRCDTPLWRSSESHLYTFSMEGVVARKATNKETASEGGSRESSASPTEDELLMVPQGKKDSRRLAGMQSLTAQWLQHEVRSLEERTARRATLGLYLVPDATVLTNHLHAIKLLLAKPTHMIIIPQAVHGIFSSHCTPASDTSGSDLTVIDLLDQQKRESVGARDAIRWLEIKFQHGSRFIRSQRQHERTHLPLIKYPRRKDKEAWEWYQIVECCHYLSAQVQQNSSNVKAATVTLLTGEKHTTRASFSHSGITHAAGAVLEHIEEFMRKWQTSTKGHS</sequence>
<dbReference type="GO" id="GO:0005697">
    <property type="term" value="C:telomerase holoenzyme complex"/>
    <property type="evidence" value="ECO:0007669"/>
    <property type="project" value="TreeGrafter"/>
</dbReference>
<dbReference type="CDD" id="cd09884">
    <property type="entry name" value="PIN_Smg5-like"/>
    <property type="match status" value="1"/>
</dbReference>
<dbReference type="PANTHER" id="PTHR15696:SF7">
    <property type="entry name" value="NONSENSE-MEDIATED MRNA DECAY FACTOR"/>
    <property type="match status" value="1"/>
</dbReference>
<evidence type="ECO:0000313" key="4">
    <source>
        <dbReference type="EMBL" id="KAK3864785.1"/>
    </source>
</evidence>
<feature type="compositionally biased region" description="Low complexity" evidence="2">
    <location>
        <begin position="731"/>
        <end position="741"/>
    </location>
</feature>
<dbReference type="InterPro" id="IPR011990">
    <property type="entry name" value="TPR-like_helical_dom_sf"/>
</dbReference>
<protein>
    <recommendedName>
        <fullName evidence="3">DNA/RNA-binding domain-containing protein</fullName>
    </recommendedName>
</protein>
<dbReference type="AlphaFoldDB" id="A0AAE1F0N7"/>
<organism evidence="4 5">
    <name type="scientific">Petrolisthes cinctipes</name>
    <name type="common">Flat porcelain crab</name>
    <dbReference type="NCBI Taxonomy" id="88211"/>
    <lineage>
        <taxon>Eukaryota</taxon>
        <taxon>Metazoa</taxon>
        <taxon>Ecdysozoa</taxon>
        <taxon>Arthropoda</taxon>
        <taxon>Crustacea</taxon>
        <taxon>Multicrustacea</taxon>
        <taxon>Malacostraca</taxon>
        <taxon>Eumalacostraca</taxon>
        <taxon>Eucarida</taxon>
        <taxon>Decapoda</taxon>
        <taxon>Pleocyemata</taxon>
        <taxon>Anomura</taxon>
        <taxon>Galatheoidea</taxon>
        <taxon>Porcellanidae</taxon>
        <taxon>Petrolisthes</taxon>
    </lineage>
</organism>
<dbReference type="Gene3D" id="3.40.50.1010">
    <property type="entry name" value="5'-nuclease"/>
    <property type="match status" value="1"/>
</dbReference>
<feature type="compositionally biased region" description="Polar residues" evidence="2">
    <location>
        <begin position="325"/>
        <end position="340"/>
    </location>
</feature>
<reference evidence="4" key="1">
    <citation type="submission" date="2023-10" db="EMBL/GenBank/DDBJ databases">
        <title>Genome assemblies of two species of porcelain crab, Petrolisthes cinctipes and Petrolisthes manimaculis (Anomura: Porcellanidae).</title>
        <authorList>
            <person name="Angst P."/>
        </authorList>
    </citation>
    <scope>NUCLEOTIDE SEQUENCE</scope>
    <source>
        <strain evidence="4">PB745_01</strain>
        <tissue evidence="4">Gill</tissue>
    </source>
</reference>
<dbReference type="InterPro" id="IPR045153">
    <property type="entry name" value="Est1/Ebs1-like"/>
</dbReference>